<evidence type="ECO:0000256" key="4">
    <source>
        <dbReference type="ARBA" id="ARBA00022840"/>
    </source>
</evidence>
<gene>
    <name evidence="8" type="ORF">EQG66_06140</name>
</gene>
<dbReference type="AlphaFoldDB" id="A0A4V1N3Q9"/>
<evidence type="ECO:0000313" key="8">
    <source>
        <dbReference type="EMBL" id="RXR29526.1"/>
    </source>
</evidence>
<comment type="caution">
    <text evidence="8">The sequence shown here is derived from an EMBL/GenBank/DDBJ whole genome shotgun (WGS) entry which is preliminary data.</text>
</comment>
<dbReference type="PROSITE" id="PS00108">
    <property type="entry name" value="PROTEIN_KINASE_ST"/>
    <property type="match status" value="1"/>
</dbReference>
<dbReference type="InterPro" id="IPR011009">
    <property type="entry name" value="Kinase-like_dom_sf"/>
</dbReference>
<dbReference type="RefSeq" id="WP_129403716.1">
    <property type="nucleotide sequence ID" value="NZ_SBKP01000004.1"/>
</dbReference>
<feature type="domain" description="Protein kinase" evidence="7">
    <location>
        <begin position="1"/>
        <end position="374"/>
    </location>
</feature>
<name>A0A4V1N3Q9_9SPHN</name>
<evidence type="ECO:0000256" key="3">
    <source>
        <dbReference type="ARBA" id="ARBA00022777"/>
    </source>
</evidence>
<dbReference type="Proteomes" id="UP000290958">
    <property type="component" value="Unassembled WGS sequence"/>
</dbReference>
<organism evidence="8 9">
    <name type="scientific">Sphingobium fluviale</name>
    <dbReference type="NCBI Taxonomy" id="2506423"/>
    <lineage>
        <taxon>Bacteria</taxon>
        <taxon>Pseudomonadati</taxon>
        <taxon>Pseudomonadota</taxon>
        <taxon>Alphaproteobacteria</taxon>
        <taxon>Sphingomonadales</taxon>
        <taxon>Sphingomonadaceae</taxon>
        <taxon>Sphingobium</taxon>
    </lineage>
</organism>
<evidence type="ECO:0000256" key="2">
    <source>
        <dbReference type="ARBA" id="ARBA00022741"/>
    </source>
</evidence>
<dbReference type="SUPFAM" id="SSF56112">
    <property type="entry name" value="Protein kinase-like (PK-like)"/>
    <property type="match status" value="1"/>
</dbReference>
<evidence type="ECO:0000256" key="1">
    <source>
        <dbReference type="ARBA" id="ARBA00022679"/>
    </source>
</evidence>
<evidence type="ECO:0000259" key="7">
    <source>
        <dbReference type="PROSITE" id="PS50011"/>
    </source>
</evidence>
<dbReference type="InterPro" id="IPR008271">
    <property type="entry name" value="Ser/Thr_kinase_AS"/>
</dbReference>
<evidence type="ECO:0000313" key="9">
    <source>
        <dbReference type="Proteomes" id="UP000290958"/>
    </source>
</evidence>
<proteinExistence type="predicted"/>
<keyword evidence="9" id="KW-1185">Reference proteome</keyword>
<dbReference type="GO" id="GO:0005524">
    <property type="term" value="F:ATP binding"/>
    <property type="evidence" value="ECO:0007669"/>
    <property type="project" value="UniProtKB-KW"/>
</dbReference>
<dbReference type="Pfam" id="PF00069">
    <property type="entry name" value="Pkinase"/>
    <property type="match status" value="1"/>
</dbReference>
<keyword evidence="3" id="KW-0418">Kinase</keyword>
<feature type="region of interest" description="Disordered" evidence="5">
    <location>
        <begin position="425"/>
        <end position="490"/>
    </location>
</feature>
<evidence type="ECO:0000256" key="5">
    <source>
        <dbReference type="SAM" id="MobiDB-lite"/>
    </source>
</evidence>
<feature type="transmembrane region" description="Helical" evidence="6">
    <location>
        <begin position="395"/>
        <end position="415"/>
    </location>
</feature>
<dbReference type="EMBL" id="SBKP01000004">
    <property type="protein sequence ID" value="RXR29526.1"/>
    <property type="molecule type" value="Genomic_DNA"/>
</dbReference>
<dbReference type="SMART" id="SM00220">
    <property type="entry name" value="S_TKc"/>
    <property type="match status" value="1"/>
</dbReference>
<accession>A0A4V1N3Q9</accession>
<dbReference type="OrthoDB" id="9801841at2"/>
<dbReference type="InterPro" id="IPR000719">
    <property type="entry name" value="Prot_kinase_dom"/>
</dbReference>
<dbReference type="PANTHER" id="PTHR43289">
    <property type="entry name" value="MITOGEN-ACTIVATED PROTEIN KINASE KINASE KINASE 20-RELATED"/>
    <property type="match status" value="1"/>
</dbReference>
<keyword evidence="4" id="KW-0067">ATP-binding</keyword>
<dbReference type="Gene3D" id="1.10.510.10">
    <property type="entry name" value="Transferase(Phosphotransferase) domain 1"/>
    <property type="match status" value="1"/>
</dbReference>
<reference evidence="9" key="1">
    <citation type="submission" date="2019-01" db="EMBL/GenBank/DDBJ databases">
        <title>Cytophagaceae bacterium strain CAR-16.</title>
        <authorList>
            <person name="Chen W.-M."/>
        </authorList>
    </citation>
    <scope>NUCLEOTIDE SEQUENCE [LARGE SCALE GENOMIC DNA]</scope>
    <source>
        <strain evidence="9">CHR27</strain>
    </source>
</reference>
<evidence type="ECO:0000256" key="6">
    <source>
        <dbReference type="SAM" id="Phobius"/>
    </source>
</evidence>
<keyword evidence="6" id="KW-0472">Membrane</keyword>
<keyword evidence="1" id="KW-0808">Transferase</keyword>
<protein>
    <recommendedName>
        <fullName evidence="7">Protein kinase domain-containing protein</fullName>
    </recommendedName>
</protein>
<sequence length="585" mass="62923">MARKEALAGPSDLDYSQYLWLQPGEAVAVKEFFPAQFAERSLGESRVQPSSGFERVEHFNLFLTRFRKEAERLFLLTCLRAITAVHKAGATDLAGADRERIERVSAFMERLPHLGTRSDLTDDALDVIVDFDDRMREIALSAFATSPLPIVYDFFEANGTAYYVMEYLRGGSLRDVLGTGRAAGTNPAPWPYAIFRPFTDKLLDGLSELHTALPSNPIIHCDIKPGNVMFRNQSATAPVLIDVGLSRSMTGSGDGDTSYVPAYTQRYAPHELIHEAEQLAAGKGRGDEIGPWTDIYSAGLMLLEIATKPLSLGPTALMSTRAQGSRQLEALSKALASIPSDYPNSVARGLRSAVEWDIKQRPRSIAQWTDMLDLDRAVPGKMTDADKNGEKRKPFPVLAGLVACLLLVAGIYAFVMPGSDNNEGGRNIANSDGGNALVSGETPKEPDANDEDRGDIPKPPVAVTQDDPPAPAPVRPVTDPPETPAAPRSSDFLAQAPNIGFGNIRPIQLASAIEELEKDSGGPVNGPVVVNQILAGSRAANAGVEDGERFARSCSNGSASAAISQAEQGQGTACLINQRGKKIWL</sequence>
<keyword evidence="2" id="KW-0547">Nucleotide-binding</keyword>
<dbReference type="GO" id="GO:0004674">
    <property type="term" value="F:protein serine/threonine kinase activity"/>
    <property type="evidence" value="ECO:0007669"/>
    <property type="project" value="TreeGrafter"/>
</dbReference>
<dbReference type="PANTHER" id="PTHR43289:SF6">
    <property type="entry name" value="SERINE_THREONINE-PROTEIN KINASE NEKL-3"/>
    <property type="match status" value="1"/>
</dbReference>
<dbReference type="PROSITE" id="PS50011">
    <property type="entry name" value="PROTEIN_KINASE_DOM"/>
    <property type="match status" value="1"/>
</dbReference>
<feature type="compositionally biased region" description="Pro residues" evidence="5">
    <location>
        <begin position="468"/>
        <end position="484"/>
    </location>
</feature>
<keyword evidence="6" id="KW-1133">Transmembrane helix</keyword>
<keyword evidence="6" id="KW-0812">Transmembrane</keyword>